<evidence type="ECO:0000313" key="3">
    <source>
        <dbReference type="Proteomes" id="UP000664701"/>
    </source>
</evidence>
<dbReference type="Proteomes" id="UP000664701">
    <property type="component" value="Chromosome"/>
</dbReference>
<organism evidence="2 3">
    <name type="scientific">Candidatus Enterococcus lowellii</name>
    <dbReference type="NCBI Taxonomy" id="2230877"/>
    <lineage>
        <taxon>Bacteria</taxon>
        <taxon>Bacillati</taxon>
        <taxon>Bacillota</taxon>
        <taxon>Bacilli</taxon>
        <taxon>Lactobacillales</taxon>
        <taxon>Enterococcaceae</taxon>
        <taxon>Enterococcus</taxon>
    </lineage>
</organism>
<dbReference type="EMBL" id="CP147251">
    <property type="protein sequence ID" value="WYJ78200.1"/>
    <property type="molecule type" value="Genomic_DNA"/>
</dbReference>
<dbReference type="PANTHER" id="PTHR43355:SF2">
    <property type="entry name" value="FLAVIN REDUCTASE (NADPH)"/>
    <property type="match status" value="1"/>
</dbReference>
<feature type="domain" description="NAD(P)-binding" evidence="1">
    <location>
        <begin position="8"/>
        <end position="192"/>
    </location>
</feature>
<dbReference type="PANTHER" id="PTHR43355">
    <property type="entry name" value="FLAVIN REDUCTASE (NADPH)"/>
    <property type="match status" value="1"/>
</dbReference>
<sequence length="210" mass="23184">MKIAVIAANGKTGSQVVTEAVNRGFEVTAVVRHDNQTKAQHELKKDLYELTAEDLQGFDAVVDAFGVWNPEKLNEHTTSLIHLADVLSHTKTRLIVVGGAGSLYMDAAHKIQLKDTSDFPEMFFPLAEQMSIALDELRKRDDVQWVYISPAADFQAEGSRTGEYALAGEEFTANAEGASYISYADYAIAVVDEIETGTHNQERISVYQKN</sequence>
<dbReference type="Gene3D" id="3.40.50.720">
    <property type="entry name" value="NAD(P)-binding Rossmann-like Domain"/>
    <property type="match status" value="1"/>
</dbReference>
<evidence type="ECO:0000259" key="1">
    <source>
        <dbReference type="Pfam" id="PF13460"/>
    </source>
</evidence>
<protein>
    <recommendedName>
        <fullName evidence="1">NAD(P)-binding domain-containing protein</fullName>
    </recommendedName>
</protein>
<dbReference type="SUPFAM" id="SSF51735">
    <property type="entry name" value="NAD(P)-binding Rossmann-fold domains"/>
    <property type="match status" value="1"/>
</dbReference>
<reference evidence="2 3" key="2">
    <citation type="submission" date="2024-03" db="EMBL/GenBank/DDBJ databases">
        <title>The Genome Sequence of Enterococcus sp. DIV2402.</title>
        <authorList>
            <consortium name="The Broad Institute Genomics Platform"/>
            <consortium name="The Broad Institute Microbial Omics Core"/>
            <consortium name="The Broad Institute Genomic Center for Infectious Diseases"/>
            <person name="Earl A."/>
            <person name="Manson A."/>
            <person name="Gilmore M."/>
            <person name="Schwartman J."/>
            <person name="Shea T."/>
            <person name="Abouelleil A."/>
            <person name="Cao P."/>
            <person name="Chapman S."/>
            <person name="Cusick C."/>
            <person name="Young S."/>
            <person name="Neafsey D."/>
            <person name="Nusbaum C."/>
            <person name="Birren B."/>
        </authorList>
    </citation>
    <scope>NUCLEOTIDE SEQUENCE [LARGE SCALE GENOMIC DNA]</scope>
    <source>
        <strain evidence="2 3">DIV2402</strain>
    </source>
</reference>
<dbReference type="InterPro" id="IPR016040">
    <property type="entry name" value="NAD(P)-bd_dom"/>
</dbReference>
<reference evidence="2 3" key="1">
    <citation type="submission" date="2021-03" db="EMBL/GenBank/DDBJ databases">
        <authorList>
            <person name="Gilmore M.S."/>
            <person name="Schwartzman J."/>
            <person name="Van Tyne D."/>
            <person name="Martin M."/>
            <person name="Earl A.M."/>
            <person name="Manson A.L."/>
            <person name="Straub T."/>
            <person name="Salamzade R."/>
            <person name="Saavedra J."/>
            <person name="Lebreton F."/>
            <person name="Prichula J."/>
            <person name="Schaufler K."/>
            <person name="Gaca A."/>
            <person name="Sgardioli B."/>
            <person name="Wagenaar J."/>
            <person name="Strong T."/>
        </authorList>
    </citation>
    <scope>NUCLEOTIDE SEQUENCE [LARGE SCALE GENOMIC DNA]</scope>
    <source>
        <strain evidence="2 3">DIV2402</strain>
    </source>
</reference>
<accession>A0ABZ2ST00</accession>
<proteinExistence type="predicted"/>
<dbReference type="CDD" id="cd05244">
    <property type="entry name" value="BVR-B_like_SDR_a"/>
    <property type="match status" value="1"/>
</dbReference>
<dbReference type="RefSeq" id="WP_207941638.1">
    <property type="nucleotide sequence ID" value="NZ_CP147251.1"/>
</dbReference>
<dbReference type="Pfam" id="PF13460">
    <property type="entry name" value="NAD_binding_10"/>
    <property type="match status" value="1"/>
</dbReference>
<gene>
    <name evidence="2" type="ORF">DOK78_002857</name>
</gene>
<dbReference type="InterPro" id="IPR036291">
    <property type="entry name" value="NAD(P)-bd_dom_sf"/>
</dbReference>
<dbReference type="InterPro" id="IPR051606">
    <property type="entry name" value="Polyketide_Oxido-like"/>
</dbReference>
<keyword evidence="3" id="KW-1185">Reference proteome</keyword>
<evidence type="ECO:0000313" key="2">
    <source>
        <dbReference type="EMBL" id="WYJ78200.1"/>
    </source>
</evidence>
<name>A0ABZ2ST00_9ENTE</name>